<evidence type="ECO:0000313" key="2">
    <source>
        <dbReference type="EMBL" id="AIK68798.1"/>
    </source>
</evidence>
<dbReference type="EMBL" id="KM101117">
    <property type="protein sequence ID" value="AIK68798.1"/>
    <property type="molecule type" value="Genomic_DNA"/>
</dbReference>
<proteinExistence type="predicted"/>
<reference evidence="2 3" key="1">
    <citation type="submission" date="2014-06" db="EMBL/GenBank/DDBJ databases">
        <authorList>
            <person name="Pfaffle P.K."/>
            <person name="Tobiason D.M."/>
            <person name="Arnold K."/>
            <person name="Ash A."/>
            <person name="Austin Q."/>
            <person name="Brahm K."/>
            <person name="Carberry B."/>
            <person name="Grant J."/>
            <person name="Leckie K."/>
            <person name="Meder A."/>
            <person name="Newsom A."/>
            <person name="Reinecke M."/>
            <person name="Rognrud K."/>
            <person name="Serrano M.G."/>
            <person name="Buck G."/>
            <person name="Lee V."/>
            <person name="Wang Y."/>
            <person name="Carvalho R."/>
            <person name="Voegtly L."/>
            <person name="Shi R."/>
            <person name="Duckworth R."/>
            <person name="Johnson A."/>
            <person name="Loviza R."/>
            <person name="Walstead R."/>
            <person name="Shah Z."/>
            <person name="Kiflezghi M."/>
            <person name="Wade K."/>
            <person name="Anders K.R."/>
            <person name="Braun M.A."/>
            <person name="Delesalle V.A."/>
            <person name="Hughes L.E."/>
            <person name="Ware V.C."/>
            <person name="Bradley K.W."/>
            <person name="Barker L.P."/>
            <person name="Asai D.J."/>
            <person name="Bowman C.A."/>
            <person name="Russell D.A."/>
            <person name="Pope W.H."/>
            <person name="Jacobs-Sera D."/>
            <person name="Hendrix R.W."/>
            <person name="Hatfull G.F."/>
        </authorList>
    </citation>
    <scope>NUCLEOTIDE SEQUENCE [LARGE SCALE GENOMIC DNA]</scope>
</reference>
<dbReference type="PROSITE" id="PS50276">
    <property type="entry name" value="PANCREATIC_HORMONE_2"/>
    <property type="match status" value="1"/>
</dbReference>
<organism evidence="2 3">
    <name type="scientific">Mycobacterium phage LizLemon</name>
    <dbReference type="NCBI Taxonomy" id="1527533"/>
    <lineage>
        <taxon>Viruses</taxon>
        <taxon>Duplodnaviria</taxon>
        <taxon>Heunggongvirae</taxon>
        <taxon>Uroviricota</taxon>
        <taxon>Caudoviricetes</taxon>
        <taxon>Bclasvirinae</taxon>
        <taxon>Rosebushvirus</taxon>
        <taxon>Rosebushvirus rosebush</taxon>
    </lineage>
</organism>
<gene>
    <name evidence="2" type="ORF">PBI_LIZLEMON_24</name>
</gene>
<accession>A0A076YMG6</accession>
<evidence type="ECO:0000256" key="1">
    <source>
        <dbReference type="SAM" id="MobiDB-lite"/>
    </source>
</evidence>
<dbReference type="Proteomes" id="UP000230449">
    <property type="component" value="Segment"/>
</dbReference>
<evidence type="ECO:0000313" key="3">
    <source>
        <dbReference type="Proteomes" id="UP000230449"/>
    </source>
</evidence>
<name>A0A076YMG6_9CAUD</name>
<sequence length="261" mass="28091">MSCDWPVDRSCFDALPPEPEPPGDGASEQEQAAYAAAVAEREALIQRRNMAEDTAVMVLWAFTGRQFGLCETTVRPCPGGGGPRDMRPWSQPLLWWDGTHWLNASCGCVGRCQVSGPGVVHLPSPAAEVLAVTLGDTVLDESEYVLEGNALYRRGGKAWPSQDLGRPLGERGTWSVQYLRGLPVPAGGDKMAGLLAKEFVSACDGGACRLPRTVVQTTRQGVTHVFDATKLLDLGYTGLTEVDTWLAAINPHHLQQAPVVL</sequence>
<feature type="region of interest" description="Disordered" evidence="1">
    <location>
        <begin position="12"/>
        <end position="31"/>
    </location>
</feature>
<protein>
    <submittedName>
        <fullName evidence="2">Head-to-tail adaptor</fullName>
    </submittedName>
</protein>